<feature type="binding site" evidence="12">
    <location>
        <begin position="113"/>
        <end position="116"/>
    </location>
    <ligand>
        <name>FMN</name>
        <dbReference type="ChEBI" id="CHEBI:58210"/>
    </ligand>
</feature>
<dbReference type="SUPFAM" id="SSF52343">
    <property type="entry name" value="Ferredoxin reductase-like, C-terminal NADP-linked domain"/>
    <property type="match status" value="1"/>
</dbReference>
<keyword evidence="9 11" id="KW-0198">Cysteine biosynthesis</keyword>
<keyword evidence="4 11" id="KW-0288">FMN</keyword>
<feature type="domain" description="FAD-binding FR-type" evidence="14">
    <location>
        <begin position="244"/>
        <end position="461"/>
    </location>
</feature>
<dbReference type="InterPro" id="IPR001094">
    <property type="entry name" value="Flavdoxin-like"/>
</dbReference>
<feature type="binding site" evidence="12">
    <location>
        <position position="332"/>
    </location>
    <ligand>
        <name>FAD</name>
        <dbReference type="ChEBI" id="CHEBI:57692"/>
    </ligand>
</feature>
<dbReference type="CDD" id="cd06199">
    <property type="entry name" value="SiR"/>
    <property type="match status" value="1"/>
</dbReference>
<dbReference type="SUPFAM" id="SSF63380">
    <property type="entry name" value="Riboflavin synthase domain-like"/>
    <property type="match status" value="1"/>
</dbReference>
<feature type="binding site" evidence="12">
    <location>
        <begin position="417"/>
        <end position="419"/>
    </location>
    <ligand>
        <name>FAD</name>
        <dbReference type="ChEBI" id="CHEBI:57692"/>
    </ligand>
</feature>
<dbReference type="EC" id="1.8.1.2" evidence="11"/>
<dbReference type="NCBIfam" id="NF004859">
    <property type="entry name" value="PRK06214.1"/>
    <property type="match status" value="1"/>
</dbReference>
<feature type="binding site" evidence="12">
    <location>
        <begin position="532"/>
        <end position="533"/>
    </location>
    <ligand>
        <name>NADP(+)</name>
        <dbReference type="ChEBI" id="CHEBI:58349"/>
    </ligand>
</feature>
<evidence type="ECO:0000313" key="15">
    <source>
        <dbReference type="EMBL" id="AKJ67449.1"/>
    </source>
</evidence>
<evidence type="ECO:0000256" key="8">
    <source>
        <dbReference type="ARBA" id="ARBA00023002"/>
    </source>
</evidence>
<dbReference type="GO" id="GO:0010181">
    <property type="term" value="F:FMN binding"/>
    <property type="evidence" value="ECO:0007669"/>
    <property type="project" value="InterPro"/>
</dbReference>
<evidence type="ECO:0000313" key="16">
    <source>
        <dbReference type="Proteomes" id="UP000036700"/>
    </source>
</evidence>
<dbReference type="PRINTS" id="PR00369">
    <property type="entry name" value="FLAVODOXIN"/>
</dbReference>
<comment type="subunit">
    <text evidence="11">Alpha(8)-beta(8). The alpha component is a flavoprotein, the beta component is a hemoprotein.</text>
</comment>
<dbReference type="STRING" id="445709.ABW99_03565"/>
<dbReference type="GO" id="GO:0070814">
    <property type="term" value="P:hydrogen sulfide biosynthetic process"/>
    <property type="evidence" value="ECO:0007669"/>
    <property type="project" value="UniProtKB-UniPathway"/>
</dbReference>
<dbReference type="InterPro" id="IPR017938">
    <property type="entry name" value="Riboflavin_synthase-like_b-brl"/>
</dbReference>
<dbReference type="Gene3D" id="3.40.50.80">
    <property type="entry name" value="Nucleotide-binding domain of ferredoxin-NADP reductase (FNR) module"/>
    <property type="match status" value="1"/>
</dbReference>
<keyword evidence="6 11" id="KW-0521">NADP</keyword>
<dbReference type="GO" id="GO:0019344">
    <property type="term" value="P:cysteine biosynthetic process"/>
    <property type="evidence" value="ECO:0007669"/>
    <property type="project" value="UniProtKB-KW"/>
</dbReference>
<evidence type="ECO:0000256" key="1">
    <source>
        <dbReference type="ARBA" id="ARBA00022448"/>
    </source>
</evidence>
<dbReference type="InterPro" id="IPR008254">
    <property type="entry name" value="Flavodoxin/NO_synth"/>
</dbReference>
<feature type="binding site" evidence="12">
    <location>
        <begin position="432"/>
        <end position="435"/>
    </location>
    <ligand>
        <name>FAD</name>
        <dbReference type="ChEBI" id="CHEBI:57692"/>
    </ligand>
</feature>
<dbReference type="SUPFAM" id="SSF52218">
    <property type="entry name" value="Flavoproteins"/>
    <property type="match status" value="1"/>
</dbReference>
<dbReference type="InterPro" id="IPR017927">
    <property type="entry name" value="FAD-bd_FR_type"/>
</dbReference>
<dbReference type="InterPro" id="IPR039261">
    <property type="entry name" value="FNR_nucleotide-bd"/>
</dbReference>
<organism evidence="15 16">
    <name type="scientific">Pandoraea thiooxydans</name>
    <dbReference type="NCBI Taxonomy" id="445709"/>
    <lineage>
        <taxon>Bacteria</taxon>
        <taxon>Pseudomonadati</taxon>
        <taxon>Pseudomonadota</taxon>
        <taxon>Betaproteobacteria</taxon>
        <taxon>Burkholderiales</taxon>
        <taxon>Burkholderiaceae</taxon>
        <taxon>Pandoraea</taxon>
    </lineage>
</organism>
<dbReference type="Gene3D" id="3.40.50.360">
    <property type="match status" value="1"/>
</dbReference>
<accession>A0A0G3EN93</accession>
<evidence type="ECO:0000256" key="12">
    <source>
        <dbReference type="PIRSR" id="PIRSR000207-1"/>
    </source>
</evidence>
<keyword evidence="2 11" id="KW-0028">Amino-acid biosynthesis</keyword>
<dbReference type="FunFam" id="3.40.50.80:FF:000001">
    <property type="entry name" value="NADPH--cytochrome P450 reductase 1"/>
    <property type="match status" value="1"/>
</dbReference>
<sequence>MQEITPLSPQQANLLNQLVDGLTVEQLAWVKGFLAGISRSVRQSGVQPATAAAPTSAPSVTILYGSQTGHAQEVAELAKQKVQAAGFKADLFAMGDYKQTRLKNDKLLLLAVSTQGEGDAPDDARDFYEFLHGPKAPKLEGSRFAVLGLGDSSYEKFCQAGKDFDARLNALGAQRLLPRVDCDVDYDAPAERWIDDVLSQLRSVAPVGNAGLGAPESAEHQLGLALAAAATSQSVPGKAAYSRKHPFQATVLENVTLSGRGSSKEVHHIELSLEGSGLTYEPGDALGIVPQNDAALVDELIATLELDPSATTTTHDGTIALREAFLHAYDITTLSRAFLEKYAALSDAGELKTLLQPGNESALREFLHGRDVLDVVKRFPARKLKATEFVGTLRTMQPRLYSIASSLQANPDSVHVTVGAVRYESHGRSRKGVASTFLADLAQPGQTLPVYIESNRNFKLPADPRAPIIMVGPGTGIAPFRAFIEQRQINDAPGRNWLFFGDRNFRNDFLYQREWQRYVKDGVLSRIDLAFSRDTEEKVYVQHRMAEQGKALYEWLQEGAYLYVCGDAEQMARDVNDTLHEIVQREGGLSAEAAAEYVKQLQRDKRYQRDVY</sequence>
<dbReference type="PANTHER" id="PTHR19384:SF128">
    <property type="entry name" value="NADPH OXIDOREDUCTASE A"/>
    <property type="match status" value="1"/>
</dbReference>
<dbReference type="NCBIfam" id="TIGR01931">
    <property type="entry name" value="cysJ"/>
    <property type="match status" value="1"/>
</dbReference>
<evidence type="ECO:0000256" key="10">
    <source>
        <dbReference type="ARBA" id="ARBA00052219"/>
    </source>
</evidence>
<feature type="domain" description="Flavodoxin-like" evidence="13">
    <location>
        <begin position="60"/>
        <end position="198"/>
    </location>
</feature>
<dbReference type="Proteomes" id="UP000036700">
    <property type="component" value="Chromosome"/>
</dbReference>
<feature type="binding site" evidence="12">
    <location>
        <begin position="149"/>
        <end position="158"/>
    </location>
    <ligand>
        <name>FMN</name>
        <dbReference type="ChEBI" id="CHEBI:58210"/>
    </ligand>
</feature>
<feature type="binding site" evidence="12">
    <location>
        <begin position="399"/>
        <end position="402"/>
    </location>
    <ligand>
        <name>FAD</name>
        <dbReference type="ChEBI" id="CHEBI:57692"/>
    </ligand>
</feature>
<comment type="cofactor">
    <cofactor evidence="11 12">
        <name>FAD</name>
        <dbReference type="ChEBI" id="CHEBI:57692"/>
    </cofactor>
    <text evidence="11 12">Binds 1 FAD per subunit.</text>
</comment>
<evidence type="ECO:0000256" key="9">
    <source>
        <dbReference type="ARBA" id="ARBA00023192"/>
    </source>
</evidence>
<dbReference type="KEGG" id="ptx:ABW99_03565"/>
<dbReference type="Pfam" id="PF00667">
    <property type="entry name" value="FAD_binding_1"/>
    <property type="match status" value="1"/>
</dbReference>
<proteinExistence type="predicted"/>
<comment type="pathway">
    <text evidence="11">Sulfur metabolism; hydrogen sulfide biosynthesis; hydrogen sulfide from sulfite (NADPH route): step 1/1.</text>
</comment>
<evidence type="ECO:0000256" key="7">
    <source>
        <dbReference type="ARBA" id="ARBA00022982"/>
    </source>
</evidence>
<dbReference type="GO" id="GO:0005829">
    <property type="term" value="C:cytosol"/>
    <property type="evidence" value="ECO:0007669"/>
    <property type="project" value="TreeGrafter"/>
</dbReference>
<dbReference type="InterPro" id="IPR001433">
    <property type="entry name" value="OxRdtase_FAD/NAD-bd"/>
</dbReference>
<dbReference type="UniPathway" id="UPA00140">
    <property type="reaction ID" value="UER00207"/>
</dbReference>
<feature type="binding site" evidence="12">
    <location>
        <position position="423"/>
    </location>
    <ligand>
        <name>FAD</name>
        <dbReference type="ChEBI" id="CHEBI:57692"/>
    </ligand>
</feature>
<keyword evidence="1 11" id="KW-0813">Transport</keyword>
<gene>
    <name evidence="15" type="ORF">ABW99_03565</name>
</gene>
<evidence type="ECO:0000256" key="11">
    <source>
        <dbReference type="PIRNR" id="PIRNR000207"/>
    </source>
</evidence>
<dbReference type="AlphaFoldDB" id="A0A0G3EN93"/>
<evidence type="ECO:0000259" key="13">
    <source>
        <dbReference type="PROSITE" id="PS50902"/>
    </source>
</evidence>
<dbReference type="InterPro" id="IPR010199">
    <property type="entry name" value="CysJ"/>
</dbReference>
<keyword evidence="3 11" id="KW-0285">Flavoprotein</keyword>
<dbReference type="PROSITE" id="PS50902">
    <property type="entry name" value="FLAVODOXIN_LIKE"/>
    <property type="match status" value="1"/>
</dbReference>
<comment type="cofactor">
    <cofactor evidence="11 12">
        <name>FMN</name>
        <dbReference type="ChEBI" id="CHEBI:58210"/>
    </cofactor>
    <text evidence="11 12">Binds 1 FMN per subunit.</text>
</comment>
<dbReference type="PIRSF" id="PIRSF000207">
    <property type="entry name" value="SiR-FP_CysJ"/>
    <property type="match status" value="1"/>
</dbReference>
<dbReference type="InterPro" id="IPR029039">
    <property type="entry name" value="Flavoprotein-like_sf"/>
</dbReference>
<evidence type="ECO:0000259" key="14">
    <source>
        <dbReference type="PROSITE" id="PS51384"/>
    </source>
</evidence>
<dbReference type="EMBL" id="CP011568">
    <property type="protein sequence ID" value="AKJ67449.1"/>
    <property type="molecule type" value="Genomic_DNA"/>
</dbReference>
<dbReference type="PROSITE" id="PS51384">
    <property type="entry name" value="FAD_FR"/>
    <property type="match status" value="1"/>
</dbReference>
<dbReference type="Gene3D" id="1.20.990.10">
    <property type="entry name" value="NADPH-cytochrome p450 Reductase, Chain A, domain 3"/>
    <property type="match status" value="1"/>
</dbReference>
<keyword evidence="7 11" id="KW-0249">Electron transport</keyword>
<reference evidence="16" key="1">
    <citation type="submission" date="2015-06" db="EMBL/GenBank/DDBJ databases">
        <authorList>
            <person name="Lim Y.L."/>
            <person name="Ee R."/>
            <person name="Yong D."/>
            <person name="How K.Y."/>
            <person name="Yin W.F."/>
            <person name="Chan K.G."/>
        </authorList>
    </citation>
    <scope>NUCLEOTIDE SEQUENCE [LARGE SCALE GENOMIC DNA]</scope>
    <source>
        <strain evidence="16">DSM 25325</strain>
    </source>
</reference>
<keyword evidence="8 11" id="KW-0560">Oxidoreductase</keyword>
<dbReference type="InterPro" id="IPR001709">
    <property type="entry name" value="Flavoprot_Pyr_Nucl_cyt_Rdtase"/>
</dbReference>
<dbReference type="OrthoDB" id="9764248at2"/>
<comment type="catalytic activity">
    <reaction evidence="10 11">
        <text>hydrogen sulfide + 3 NADP(+) + 3 H2O = sulfite + 3 NADPH + 4 H(+)</text>
        <dbReference type="Rhea" id="RHEA:13801"/>
        <dbReference type="ChEBI" id="CHEBI:15377"/>
        <dbReference type="ChEBI" id="CHEBI:15378"/>
        <dbReference type="ChEBI" id="CHEBI:17359"/>
        <dbReference type="ChEBI" id="CHEBI:29919"/>
        <dbReference type="ChEBI" id="CHEBI:57783"/>
        <dbReference type="ChEBI" id="CHEBI:58349"/>
        <dbReference type="EC" id="1.8.1.2"/>
    </reaction>
</comment>
<name>A0A0G3EN93_9BURK</name>
<dbReference type="GO" id="GO:0004783">
    <property type="term" value="F:sulfite reductase (NADPH) activity"/>
    <property type="evidence" value="ECO:0007669"/>
    <property type="project" value="UniProtKB-EC"/>
</dbReference>
<evidence type="ECO:0000256" key="2">
    <source>
        <dbReference type="ARBA" id="ARBA00022605"/>
    </source>
</evidence>
<feature type="binding site" evidence="12">
    <location>
        <position position="574"/>
    </location>
    <ligand>
        <name>NADP(+)</name>
        <dbReference type="ChEBI" id="CHEBI:58349"/>
    </ligand>
</feature>
<evidence type="ECO:0000256" key="6">
    <source>
        <dbReference type="ARBA" id="ARBA00022857"/>
    </source>
</evidence>
<dbReference type="PATRIC" id="fig|445709.3.peg.761"/>
<keyword evidence="16" id="KW-1185">Reference proteome</keyword>
<feature type="binding site" evidence="12">
    <location>
        <begin position="538"/>
        <end position="542"/>
    </location>
    <ligand>
        <name>NADP(+)</name>
        <dbReference type="ChEBI" id="CHEBI:58349"/>
    </ligand>
</feature>
<keyword evidence="5 11" id="KW-0274">FAD</keyword>
<dbReference type="InterPro" id="IPR003097">
    <property type="entry name" value="CysJ-like_FAD-binding"/>
</dbReference>
<dbReference type="Pfam" id="PF00258">
    <property type="entry name" value="Flavodoxin_1"/>
    <property type="match status" value="1"/>
</dbReference>
<dbReference type="PRINTS" id="PR00371">
    <property type="entry name" value="FPNCR"/>
</dbReference>
<protein>
    <recommendedName>
        <fullName evidence="11">Sulfite reductase [NADPH] flavoprotein alpha-component</fullName>
        <shortName evidence="11">SiR-FP</shortName>
        <ecNumber evidence="11">1.8.1.2</ecNumber>
    </recommendedName>
</protein>
<evidence type="ECO:0000256" key="5">
    <source>
        <dbReference type="ARBA" id="ARBA00022827"/>
    </source>
</evidence>
<evidence type="ECO:0000256" key="4">
    <source>
        <dbReference type="ARBA" id="ARBA00022643"/>
    </source>
</evidence>
<feature type="binding site" evidence="12">
    <location>
        <position position="612"/>
    </location>
    <ligand>
        <name>FAD</name>
        <dbReference type="ChEBI" id="CHEBI:57692"/>
    </ligand>
</feature>
<dbReference type="GO" id="GO:0050660">
    <property type="term" value="F:flavin adenine dinucleotide binding"/>
    <property type="evidence" value="ECO:0007669"/>
    <property type="project" value="InterPro"/>
</dbReference>
<evidence type="ECO:0000256" key="3">
    <source>
        <dbReference type="ARBA" id="ARBA00022630"/>
    </source>
</evidence>
<dbReference type="RefSeq" id="WP_047213027.1">
    <property type="nucleotide sequence ID" value="NZ_CP011568.3"/>
</dbReference>
<dbReference type="Pfam" id="PF00175">
    <property type="entry name" value="NAD_binding_1"/>
    <property type="match status" value="1"/>
</dbReference>
<dbReference type="PANTHER" id="PTHR19384">
    <property type="entry name" value="NITRIC OXIDE SYNTHASE-RELATED"/>
    <property type="match status" value="1"/>
</dbReference>
<dbReference type="InterPro" id="IPR023173">
    <property type="entry name" value="NADPH_Cyt_P450_Rdtase_alpha"/>
</dbReference>
<comment type="function">
    <text evidence="11">Component of the sulfite reductase complex that catalyzes the 6-electron reduction of sulfite to sulfide. This is one of several activities required for the biosynthesis of L-cysteine from sulfate. The flavoprotein component catalyzes the electron flow from NADPH -&gt; FAD -&gt; FMN to the hemoprotein component.</text>
</comment>
<dbReference type="Gene3D" id="2.40.30.10">
    <property type="entry name" value="Translation factors"/>
    <property type="match status" value="1"/>
</dbReference>